<keyword evidence="4" id="KW-1185">Reference proteome</keyword>
<dbReference type="RefSeq" id="WP_380806477.1">
    <property type="nucleotide sequence ID" value="NZ_JBHSFZ010000058.1"/>
</dbReference>
<feature type="domain" description="Acyl-CoA thioesterase-like C-terminal" evidence="2">
    <location>
        <begin position="153"/>
        <end position="248"/>
    </location>
</feature>
<gene>
    <name evidence="3" type="ORF">ACFO3E_16770</name>
</gene>
<dbReference type="InterPro" id="IPR049450">
    <property type="entry name" value="ACOT8-like_C"/>
</dbReference>
<evidence type="ECO:0000313" key="4">
    <source>
        <dbReference type="Proteomes" id="UP001595957"/>
    </source>
</evidence>
<evidence type="ECO:0000259" key="1">
    <source>
        <dbReference type="Pfam" id="PF13622"/>
    </source>
</evidence>
<dbReference type="SUPFAM" id="SSF54637">
    <property type="entry name" value="Thioesterase/thiol ester dehydrase-isomerase"/>
    <property type="match status" value="1"/>
</dbReference>
<dbReference type="EMBL" id="JBHSFZ010000058">
    <property type="protein sequence ID" value="MFC4595816.1"/>
    <property type="molecule type" value="Genomic_DNA"/>
</dbReference>
<feature type="domain" description="Acyl-CoA thioesterase-like N-terminal HotDog" evidence="1">
    <location>
        <begin position="30"/>
        <end position="109"/>
    </location>
</feature>
<reference evidence="4" key="1">
    <citation type="journal article" date="2019" name="Int. J. Syst. Evol. Microbiol.">
        <title>The Global Catalogue of Microorganisms (GCM) 10K type strain sequencing project: providing services to taxonomists for standard genome sequencing and annotation.</title>
        <authorList>
            <consortium name="The Broad Institute Genomics Platform"/>
            <consortium name="The Broad Institute Genome Sequencing Center for Infectious Disease"/>
            <person name="Wu L."/>
            <person name="Ma J."/>
        </authorList>
    </citation>
    <scope>NUCLEOTIDE SEQUENCE [LARGE SCALE GENOMIC DNA]</scope>
    <source>
        <strain evidence="4">NBRC 103632</strain>
    </source>
</reference>
<dbReference type="Proteomes" id="UP001595957">
    <property type="component" value="Unassembled WGS sequence"/>
</dbReference>
<evidence type="ECO:0000259" key="2">
    <source>
        <dbReference type="Pfam" id="PF20789"/>
    </source>
</evidence>
<dbReference type="Gene3D" id="2.40.160.210">
    <property type="entry name" value="Acyl-CoA thioesterase, double hotdog domain"/>
    <property type="match status" value="1"/>
</dbReference>
<accession>A0ABV9F510</accession>
<sequence length="261" mass="28160">MPASLDAGSPAAFFRKRGELFEPTGIGINPWNGSSQNGVSLASLVAHVVDRVPAPTNMHVARLNIDIMGAVPMQPLTPVLSIAREGPRVQLVDLTLRTGGRDWVKASALRVRVAATPPVEQPLATPFPEGAPSERYGWLEKIGQNLDGIQPGGRWIRFHGAAVEGEQLSPLERVAMVADFGAGIAAPLPRTDWTLANLDITLHLSRLPRSEWLLIESSAETSGNGVGIIHNRFGDQEGMIGAGHQTIFLDRWQRPNPFVQG</sequence>
<dbReference type="InterPro" id="IPR029069">
    <property type="entry name" value="HotDog_dom_sf"/>
</dbReference>
<name>A0ABV9F510_9SPHN</name>
<comment type="caution">
    <text evidence="3">The sequence shown here is derived from an EMBL/GenBank/DDBJ whole genome shotgun (WGS) entry which is preliminary data.</text>
</comment>
<dbReference type="Pfam" id="PF20789">
    <property type="entry name" value="4HBT_3C"/>
    <property type="match status" value="1"/>
</dbReference>
<dbReference type="InterPro" id="IPR042171">
    <property type="entry name" value="Acyl-CoA_hotdog"/>
</dbReference>
<dbReference type="InterPro" id="IPR049449">
    <property type="entry name" value="TesB_ACOT8-like_N"/>
</dbReference>
<organism evidence="3 4">
    <name type="scientific">Sphingobium tyrosinilyticum</name>
    <dbReference type="NCBI Taxonomy" id="2715436"/>
    <lineage>
        <taxon>Bacteria</taxon>
        <taxon>Pseudomonadati</taxon>
        <taxon>Pseudomonadota</taxon>
        <taxon>Alphaproteobacteria</taxon>
        <taxon>Sphingomonadales</taxon>
        <taxon>Sphingomonadaceae</taxon>
        <taxon>Sphingobium</taxon>
    </lineage>
</organism>
<evidence type="ECO:0000313" key="3">
    <source>
        <dbReference type="EMBL" id="MFC4595816.1"/>
    </source>
</evidence>
<proteinExistence type="predicted"/>
<protein>
    <submittedName>
        <fullName evidence="3">Thioesterase family protein</fullName>
    </submittedName>
</protein>
<dbReference type="Pfam" id="PF13622">
    <property type="entry name" value="4HBT_3"/>
    <property type="match status" value="1"/>
</dbReference>